<evidence type="ECO:0000313" key="7">
    <source>
        <dbReference type="EMBL" id="MST67176.1"/>
    </source>
</evidence>
<evidence type="ECO:0000256" key="6">
    <source>
        <dbReference type="SAM" id="Phobius"/>
    </source>
</evidence>
<feature type="transmembrane region" description="Helical" evidence="6">
    <location>
        <begin position="421"/>
        <end position="444"/>
    </location>
</feature>
<feature type="transmembrane region" description="Helical" evidence="6">
    <location>
        <begin position="121"/>
        <end position="142"/>
    </location>
</feature>
<evidence type="ECO:0000313" key="8">
    <source>
        <dbReference type="Proteomes" id="UP000440513"/>
    </source>
</evidence>
<dbReference type="PANTHER" id="PTHR30250">
    <property type="entry name" value="PST FAMILY PREDICTED COLANIC ACID TRANSPORTER"/>
    <property type="match status" value="1"/>
</dbReference>
<comment type="caution">
    <text evidence="7">The sequence shown here is derived from an EMBL/GenBank/DDBJ whole genome shotgun (WGS) entry which is preliminary data.</text>
</comment>
<feature type="transmembrane region" description="Helical" evidence="6">
    <location>
        <begin position="93"/>
        <end position="115"/>
    </location>
</feature>
<proteinExistence type="predicted"/>
<evidence type="ECO:0000256" key="2">
    <source>
        <dbReference type="ARBA" id="ARBA00022475"/>
    </source>
</evidence>
<dbReference type="Proteomes" id="UP000440513">
    <property type="component" value="Unassembled WGS sequence"/>
</dbReference>
<evidence type="ECO:0000256" key="3">
    <source>
        <dbReference type="ARBA" id="ARBA00022692"/>
    </source>
</evidence>
<reference evidence="7 8" key="1">
    <citation type="submission" date="2019-08" db="EMBL/GenBank/DDBJ databases">
        <title>In-depth cultivation of the pig gut microbiome towards novel bacterial diversity and tailored functional studies.</title>
        <authorList>
            <person name="Wylensek D."/>
            <person name="Hitch T.C.A."/>
            <person name="Clavel T."/>
        </authorList>
    </citation>
    <scope>NUCLEOTIDE SEQUENCE [LARGE SCALE GENOMIC DNA]</scope>
    <source>
        <strain evidence="7 8">BSM-380-WT-5A</strain>
    </source>
</reference>
<dbReference type="InterPro" id="IPR050833">
    <property type="entry name" value="Poly_Biosynth_Transport"/>
</dbReference>
<dbReference type="EMBL" id="VUMS01000019">
    <property type="protein sequence ID" value="MST67176.1"/>
    <property type="molecule type" value="Genomic_DNA"/>
</dbReference>
<feature type="transmembrane region" description="Helical" evidence="6">
    <location>
        <begin position="362"/>
        <end position="385"/>
    </location>
</feature>
<feature type="transmembrane region" description="Helical" evidence="6">
    <location>
        <begin position="255"/>
        <end position="277"/>
    </location>
</feature>
<feature type="transmembrane region" description="Helical" evidence="6">
    <location>
        <begin position="391"/>
        <end position="409"/>
    </location>
</feature>
<feature type="transmembrane region" description="Helical" evidence="6">
    <location>
        <begin position="185"/>
        <end position="204"/>
    </location>
</feature>
<comment type="subcellular location">
    <subcellularLocation>
        <location evidence="1">Cell membrane</location>
        <topology evidence="1">Multi-pass membrane protein</topology>
    </subcellularLocation>
</comment>
<feature type="transmembrane region" description="Helical" evidence="6">
    <location>
        <begin position="154"/>
        <end position="173"/>
    </location>
</feature>
<feature type="transmembrane region" description="Helical" evidence="6">
    <location>
        <begin position="20"/>
        <end position="41"/>
    </location>
</feature>
<keyword evidence="2" id="KW-1003">Cell membrane</keyword>
<keyword evidence="4 6" id="KW-1133">Transmembrane helix</keyword>
<feature type="transmembrane region" description="Helical" evidence="6">
    <location>
        <begin position="216"/>
        <end position="235"/>
    </location>
</feature>
<feature type="transmembrane region" description="Helical" evidence="6">
    <location>
        <begin position="53"/>
        <end position="72"/>
    </location>
</feature>
<sequence length="486" mass="55929">MKLNIRKRYQEMPPAVRTSIWFTLCNFLQRGTALITVPIFTRLLTTDEYGICNIYFAWFDIFLMFTSLKIPYEGLNNGLIRYEKDKDGYTSSVMGLIMVMTVAAAAVYVLFHHWIDKVTGLSSFIMLLMFVQLFFNPPLMLWTNRERFDFRYRWPAAVTLVSTILNPVIAIAAVLNTDYRAEARIISSAAIQTFFGLILVFVLFYRGKTFFKKKYWLFALQFNLPLIFYYISQSILNQSDRIMINYFEGSGKAGIYSVAYSAATIMLLLVSAVNGSFNPWMYKKLKAGRYEEIRRTTAILCLVVAAATLGMSAFAPDLVKIMATEAYSQAIWIIPPVSASVFFVFMYMVFANVEMYYDGNRGILVISIICSVANLLLNAICIPVWGYMAAGWTTLFCYILLTVLHFILMKRVCRRNQVQENIFPEYLLLAIALCVLVLSLAVLGLYKLSYFRYVILLLEILIVFGFRRKLIRVWNQLRKGEEKNGE</sequence>
<dbReference type="AlphaFoldDB" id="A0A7X2TLD4"/>
<feature type="transmembrane region" description="Helical" evidence="6">
    <location>
        <begin position="327"/>
        <end position="350"/>
    </location>
</feature>
<dbReference type="GO" id="GO:0005886">
    <property type="term" value="C:plasma membrane"/>
    <property type="evidence" value="ECO:0007669"/>
    <property type="project" value="UniProtKB-SubCell"/>
</dbReference>
<keyword evidence="8" id="KW-1185">Reference proteome</keyword>
<name>A0A7X2TLD4_9FIRM</name>
<dbReference type="Pfam" id="PF01943">
    <property type="entry name" value="Polysacc_synt"/>
    <property type="match status" value="1"/>
</dbReference>
<evidence type="ECO:0000256" key="4">
    <source>
        <dbReference type="ARBA" id="ARBA00022989"/>
    </source>
</evidence>
<dbReference type="InterPro" id="IPR002797">
    <property type="entry name" value="Polysacc_synth"/>
</dbReference>
<evidence type="ECO:0000256" key="5">
    <source>
        <dbReference type="ARBA" id="ARBA00023136"/>
    </source>
</evidence>
<keyword evidence="5 6" id="KW-0472">Membrane</keyword>
<feature type="transmembrane region" description="Helical" evidence="6">
    <location>
        <begin position="450"/>
        <end position="466"/>
    </location>
</feature>
<protein>
    <submittedName>
        <fullName evidence="7">Oligosaccharide flippase family protein</fullName>
    </submittedName>
</protein>
<evidence type="ECO:0000256" key="1">
    <source>
        <dbReference type="ARBA" id="ARBA00004651"/>
    </source>
</evidence>
<gene>
    <name evidence="7" type="ORF">FYJ57_10710</name>
</gene>
<dbReference type="PANTHER" id="PTHR30250:SF11">
    <property type="entry name" value="O-ANTIGEN TRANSPORTER-RELATED"/>
    <property type="match status" value="1"/>
</dbReference>
<keyword evidence="3 6" id="KW-0812">Transmembrane</keyword>
<feature type="transmembrane region" description="Helical" evidence="6">
    <location>
        <begin position="297"/>
        <end position="315"/>
    </location>
</feature>
<organism evidence="7 8">
    <name type="scientific">Oliverpabstia intestinalis</name>
    <dbReference type="NCBI Taxonomy" id="2606633"/>
    <lineage>
        <taxon>Bacteria</taxon>
        <taxon>Bacillati</taxon>
        <taxon>Bacillota</taxon>
        <taxon>Clostridia</taxon>
        <taxon>Lachnospirales</taxon>
        <taxon>Lachnospiraceae</taxon>
        <taxon>Oliverpabstia</taxon>
    </lineage>
</organism>
<accession>A0A7X2TLD4</accession>
<dbReference type="RefSeq" id="WP_154432622.1">
    <property type="nucleotide sequence ID" value="NZ_VUMS01000019.1"/>
</dbReference>